<evidence type="ECO:0000313" key="2">
    <source>
        <dbReference type="EMBL" id="EAY25982.1"/>
    </source>
</evidence>
<dbReference type="eggNOG" id="ENOG502ZP03">
    <property type="taxonomic scope" value="Bacteria"/>
</dbReference>
<name>A1ZUG3_MICM2</name>
<feature type="transmembrane region" description="Helical" evidence="1">
    <location>
        <begin position="40"/>
        <end position="59"/>
    </location>
</feature>
<dbReference type="EMBL" id="AAWS01000040">
    <property type="protein sequence ID" value="EAY25982.1"/>
    <property type="molecule type" value="Genomic_DNA"/>
</dbReference>
<organism evidence="2 3">
    <name type="scientific">Microscilla marina ATCC 23134</name>
    <dbReference type="NCBI Taxonomy" id="313606"/>
    <lineage>
        <taxon>Bacteria</taxon>
        <taxon>Pseudomonadati</taxon>
        <taxon>Bacteroidota</taxon>
        <taxon>Cytophagia</taxon>
        <taxon>Cytophagales</taxon>
        <taxon>Microscillaceae</taxon>
        <taxon>Microscilla</taxon>
    </lineage>
</organism>
<comment type="caution">
    <text evidence="2">The sequence shown here is derived from an EMBL/GenBank/DDBJ whole genome shotgun (WGS) entry which is preliminary data.</text>
</comment>
<sequence length="182" mass="21233">MSHYINFFWNLAPLLPVIVLLSLGTWLLKNHPLFSRFNRVPIIYGAIIGFTILNTIYHLDGIEQDDCFITHNPNRPWEEIFFGLTAIALLSLGYFAKWRRLQISALMLELLLYTGKVYYFNSDYIGGFGISATAISYDFITLFLRLTLIQQLNQVKIKTLWVLITTLVIIYFNLMFLVYQAY</sequence>
<feature type="transmembrane region" description="Helical" evidence="1">
    <location>
        <begin position="160"/>
        <end position="179"/>
    </location>
</feature>
<feature type="transmembrane region" description="Helical" evidence="1">
    <location>
        <begin position="125"/>
        <end position="148"/>
    </location>
</feature>
<keyword evidence="1" id="KW-0472">Membrane</keyword>
<keyword evidence="1" id="KW-1133">Transmembrane helix</keyword>
<reference evidence="2 3" key="1">
    <citation type="submission" date="2007-01" db="EMBL/GenBank/DDBJ databases">
        <authorList>
            <person name="Haygood M."/>
            <person name="Podell S."/>
            <person name="Anderson C."/>
            <person name="Hopkinson B."/>
            <person name="Roe K."/>
            <person name="Barbeau K."/>
            <person name="Gaasterland T."/>
            <person name="Ferriera S."/>
            <person name="Johnson J."/>
            <person name="Kravitz S."/>
            <person name="Beeson K."/>
            <person name="Sutton G."/>
            <person name="Rogers Y.-H."/>
            <person name="Friedman R."/>
            <person name="Frazier M."/>
            <person name="Venter J.C."/>
        </authorList>
    </citation>
    <scope>NUCLEOTIDE SEQUENCE [LARGE SCALE GENOMIC DNA]</scope>
    <source>
        <strain evidence="2 3">ATCC 23134</strain>
    </source>
</reference>
<evidence type="ECO:0000313" key="3">
    <source>
        <dbReference type="Proteomes" id="UP000004095"/>
    </source>
</evidence>
<feature type="transmembrane region" description="Helical" evidence="1">
    <location>
        <begin position="79"/>
        <end position="96"/>
    </location>
</feature>
<dbReference type="Proteomes" id="UP000004095">
    <property type="component" value="Unassembled WGS sequence"/>
</dbReference>
<proteinExistence type="predicted"/>
<accession>A1ZUG3</accession>
<protein>
    <submittedName>
        <fullName evidence="2">Membrane protein, putative</fullName>
    </submittedName>
</protein>
<keyword evidence="1" id="KW-0812">Transmembrane</keyword>
<gene>
    <name evidence="2" type="ORF">M23134_07131</name>
</gene>
<feature type="transmembrane region" description="Helical" evidence="1">
    <location>
        <begin position="103"/>
        <end position="119"/>
    </location>
</feature>
<evidence type="ECO:0000256" key="1">
    <source>
        <dbReference type="SAM" id="Phobius"/>
    </source>
</evidence>
<dbReference type="RefSeq" id="WP_002701772.1">
    <property type="nucleotide sequence ID" value="NZ_AAWS01000040.1"/>
</dbReference>
<keyword evidence="3" id="KW-1185">Reference proteome</keyword>
<feature type="transmembrane region" description="Helical" evidence="1">
    <location>
        <begin position="6"/>
        <end position="28"/>
    </location>
</feature>
<dbReference type="AlphaFoldDB" id="A1ZUG3"/>